<accession>A0A3A5LZN2</accession>
<dbReference type="InterPro" id="IPR007267">
    <property type="entry name" value="GtrA_DPMS_TM"/>
</dbReference>
<name>A0A3A5LZN2_9MICC</name>
<protein>
    <submittedName>
        <fullName evidence="8">GtrA family protein</fullName>
    </submittedName>
</protein>
<dbReference type="InterPro" id="IPR051401">
    <property type="entry name" value="GtrA_CellWall_Glycosyl"/>
</dbReference>
<proteinExistence type="inferred from homology"/>
<evidence type="ECO:0000259" key="7">
    <source>
        <dbReference type="Pfam" id="PF04138"/>
    </source>
</evidence>
<evidence type="ECO:0000256" key="2">
    <source>
        <dbReference type="ARBA" id="ARBA00009399"/>
    </source>
</evidence>
<gene>
    <name evidence="8" type="ORF">D6T63_12040</name>
</gene>
<dbReference type="PANTHER" id="PTHR38459">
    <property type="entry name" value="PROPHAGE BACTOPRENOL-LINKED GLUCOSE TRANSLOCASE HOMOLOG"/>
    <property type="match status" value="1"/>
</dbReference>
<keyword evidence="9" id="KW-1185">Reference proteome</keyword>
<sequence length="149" mass="15993">MEHDSPQRADGGGAGQSVQASRRGEALRFLFVGGLSFLIDFGLLVLLHEVLDLGLIIATPAAFLTSLVANYALQRRYAFKATTGLGPSAVKYLAAVAFNTVAASLIVAGSEQIGLGYQVGKVLSTALMTVWNFFLYKHWIFRRVVTTVG</sequence>
<evidence type="ECO:0000256" key="5">
    <source>
        <dbReference type="ARBA" id="ARBA00023136"/>
    </source>
</evidence>
<comment type="subcellular location">
    <subcellularLocation>
        <location evidence="1">Membrane</location>
        <topology evidence="1">Multi-pass membrane protein</topology>
    </subcellularLocation>
</comment>
<feature type="transmembrane region" description="Helical" evidence="6">
    <location>
        <begin position="53"/>
        <end position="72"/>
    </location>
</feature>
<dbReference type="GO" id="GO:0000271">
    <property type="term" value="P:polysaccharide biosynthetic process"/>
    <property type="evidence" value="ECO:0007669"/>
    <property type="project" value="InterPro"/>
</dbReference>
<comment type="similarity">
    <text evidence="2">Belongs to the GtrA family.</text>
</comment>
<evidence type="ECO:0000256" key="3">
    <source>
        <dbReference type="ARBA" id="ARBA00022692"/>
    </source>
</evidence>
<reference evidence="8 9" key="1">
    <citation type="submission" date="2018-09" db="EMBL/GenBank/DDBJ databases">
        <title>Novel species of Arthrobacter.</title>
        <authorList>
            <person name="Liu Q."/>
            <person name="Xin Y.-H."/>
        </authorList>
    </citation>
    <scope>NUCLEOTIDE SEQUENCE [LARGE SCALE GENOMIC DNA]</scope>
    <source>
        <strain evidence="8 9">Hz2</strain>
    </source>
</reference>
<dbReference type="Proteomes" id="UP000272560">
    <property type="component" value="Unassembled WGS sequence"/>
</dbReference>
<evidence type="ECO:0000256" key="4">
    <source>
        <dbReference type="ARBA" id="ARBA00022989"/>
    </source>
</evidence>
<feature type="domain" description="GtrA/DPMS transmembrane" evidence="7">
    <location>
        <begin position="28"/>
        <end position="141"/>
    </location>
</feature>
<dbReference type="GO" id="GO:0005886">
    <property type="term" value="C:plasma membrane"/>
    <property type="evidence" value="ECO:0007669"/>
    <property type="project" value="TreeGrafter"/>
</dbReference>
<dbReference type="Pfam" id="PF04138">
    <property type="entry name" value="GtrA_DPMS_TM"/>
    <property type="match status" value="1"/>
</dbReference>
<dbReference type="RefSeq" id="WP_120149306.1">
    <property type="nucleotide sequence ID" value="NZ_QZVT01000006.1"/>
</dbReference>
<evidence type="ECO:0000313" key="9">
    <source>
        <dbReference type="Proteomes" id="UP000272560"/>
    </source>
</evidence>
<comment type="caution">
    <text evidence="8">The sequence shown here is derived from an EMBL/GenBank/DDBJ whole genome shotgun (WGS) entry which is preliminary data.</text>
</comment>
<feature type="transmembrane region" description="Helical" evidence="6">
    <location>
        <begin position="92"/>
        <end position="109"/>
    </location>
</feature>
<feature type="transmembrane region" description="Helical" evidence="6">
    <location>
        <begin position="115"/>
        <end position="135"/>
    </location>
</feature>
<keyword evidence="4 6" id="KW-1133">Transmembrane helix</keyword>
<evidence type="ECO:0000256" key="1">
    <source>
        <dbReference type="ARBA" id="ARBA00004141"/>
    </source>
</evidence>
<evidence type="ECO:0000256" key="6">
    <source>
        <dbReference type="SAM" id="Phobius"/>
    </source>
</evidence>
<keyword evidence="5 6" id="KW-0472">Membrane</keyword>
<dbReference type="EMBL" id="QZVT01000006">
    <property type="protein sequence ID" value="RJT78260.1"/>
    <property type="molecule type" value="Genomic_DNA"/>
</dbReference>
<evidence type="ECO:0000313" key="8">
    <source>
        <dbReference type="EMBL" id="RJT78260.1"/>
    </source>
</evidence>
<feature type="transmembrane region" description="Helical" evidence="6">
    <location>
        <begin position="26"/>
        <end position="47"/>
    </location>
</feature>
<dbReference type="AlphaFoldDB" id="A0A3A5LZN2"/>
<keyword evidence="3 6" id="KW-0812">Transmembrane</keyword>
<dbReference type="PANTHER" id="PTHR38459:SF1">
    <property type="entry name" value="PROPHAGE BACTOPRENOL-LINKED GLUCOSE TRANSLOCASE HOMOLOG"/>
    <property type="match status" value="1"/>
</dbReference>
<dbReference type="OrthoDB" id="2082501at2"/>
<organism evidence="8 9">
    <name type="scientific">Arthrobacter cheniae</name>
    <dbReference type="NCBI Taxonomy" id="1258888"/>
    <lineage>
        <taxon>Bacteria</taxon>
        <taxon>Bacillati</taxon>
        <taxon>Actinomycetota</taxon>
        <taxon>Actinomycetes</taxon>
        <taxon>Micrococcales</taxon>
        <taxon>Micrococcaceae</taxon>
        <taxon>Arthrobacter</taxon>
    </lineage>
</organism>